<evidence type="ECO:0000256" key="12">
    <source>
        <dbReference type="SAM" id="Phobius"/>
    </source>
</evidence>
<gene>
    <name evidence="14" type="ORF">GUITHDRAFT_110768</name>
</gene>
<name>L1J4D1_GUITC</name>
<dbReference type="GO" id="GO:0006511">
    <property type="term" value="P:ubiquitin-dependent protein catabolic process"/>
    <property type="evidence" value="ECO:0007669"/>
    <property type="project" value="TreeGrafter"/>
</dbReference>
<keyword evidence="7" id="KW-0833">Ubl conjugation pathway</keyword>
<dbReference type="Gene3D" id="3.30.40.10">
    <property type="entry name" value="Zinc/RING finger domain, C3HC4 (zinc finger)"/>
    <property type="match status" value="1"/>
</dbReference>
<reference evidence="14 16" key="1">
    <citation type="journal article" date="2012" name="Nature">
        <title>Algal genomes reveal evolutionary mosaicism and the fate of nucleomorphs.</title>
        <authorList>
            <consortium name="DOE Joint Genome Institute"/>
            <person name="Curtis B.A."/>
            <person name="Tanifuji G."/>
            <person name="Burki F."/>
            <person name="Gruber A."/>
            <person name="Irimia M."/>
            <person name="Maruyama S."/>
            <person name="Arias M.C."/>
            <person name="Ball S.G."/>
            <person name="Gile G.H."/>
            <person name="Hirakawa Y."/>
            <person name="Hopkins J.F."/>
            <person name="Kuo A."/>
            <person name="Rensing S.A."/>
            <person name="Schmutz J."/>
            <person name="Symeonidi A."/>
            <person name="Elias M."/>
            <person name="Eveleigh R.J."/>
            <person name="Herman E.K."/>
            <person name="Klute M.J."/>
            <person name="Nakayama T."/>
            <person name="Obornik M."/>
            <person name="Reyes-Prieto A."/>
            <person name="Armbrust E.V."/>
            <person name="Aves S.J."/>
            <person name="Beiko R.G."/>
            <person name="Coutinho P."/>
            <person name="Dacks J.B."/>
            <person name="Durnford D.G."/>
            <person name="Fast N.M."/>
            <person name="Green B.R."/>
            <person name="Grisdale C.J."/>
            <person name="Hempel F."/>
            <person name="Henrissat B."/>
            <person name="Hoppner M.P."/>
            <person name="Ishida K."/>
            <person name="Kim E."/>
            <person name="Koreny L."/>
            <person name="Kroth P.G."/>
            <person name="Liu Y."/>
            <person name="Malik S.B."/>
            <person name="Maier U.G."/>
            <person name="McRose D."/>
            <person name="Mock T."/>
            <person name="Neilson J.A."/>
            <person name="Onodera N.T."/>
            <person name="Poole A.M."/>
            <person name="Pritham E.J."/>
            <person name="Richards T.A."/>
            <person name="Rocap G."/>
            <person name="Roy S.W."/>
            <person name="Sarai C."/>
            <person name="Schaack S."/>
            <person name="Shirato S."/>
            <person name="Slamovits C.H."/>
            <person name="Spencer D.F."/>
            <person name="Suzuki S."/>
            <person name="Worden A.Z."/>
            <person name="Zauner S."/>
            <person name="Barry K."/>
            <person name="Bell C."/>
            <person name="Bharti A.K."/>
            <person name="Crow J.A."/>
            <person name="Grimwood J."/>
            <person name="Kramer R."/>
            <person name="Lindquist E."/>
            <person name="Lucas S."/>
            <person name="Salamov A."/>
            <person name="McFadden G.I."/>
            <person name="Lane C.E."/>
            <person name="Keeling P.J."/>
            <person name="Gray M.W."/>
            <person name="Grigoriev I.V."/>
            <person name="Archibald J.M."/>
        </authorList>
    </citation>
    <scope>NUCLEOTIDE SEQUENCE</scope>
    <source>
        <strain evidence="14 16">CCMP2712</strain>
    </source>
</reference>
<keyword evidence="9 12" id="KW-1133">Transmembrane helix</keyword>
<keyword evidence="3" id="KW-0808">Transferase</keyword>
<evidence type="ECO:0000313" key="16">
    <source>
        <dbReference type="Proteomes" id="UP000011087"/>
    </source>
</evidence>
<evidence type="ECO:0000313" key="15">
    <source>
        <dbReference type="EnsemblProtists" id="EKX43351"/>
    </source>
</evidence>
<feature type="transmembrane region" description="Helical" evidence="12">
    <location>
        <begin position="46"/>
        <end position="70"/>
    </location>
</feature>
<evidence type="ECO:0000259" key="13">
    <source>
        <dbReference type="PROSITE" id="PS51140"/>
    </source>
</evidence>
<keyword evidence="10 12" id="KW-0472">Membrane</keyword>
<comment type="subcellular location">
    <subcellularLocation>
        <location evidence="1">Membrane</location>
        <topology evidence="1">Multi-pass membrane protein</topology>
    </subcellularLocation>
</comment>
<protein>
    <recommendedName>
        <fullName evidence="13">CUE domain-containing protein</fullName>
    </recommendedName>
</protein>
<keyword evidence="8" id="KW-0862">Zinc</keyword>
<evidence type="ECO:0000313" key="14">
    <source>
        <dbReference type="EMBL" id="EKX43351.1"/>
    </source>
</evidence>
<dbReference type="EnsemblProtists" id="EKX43351">
    <property type="protein sequence ID" value="EKX43351"/>
    <property type="gene ID" value="GUITHDRAFT_110768"/>
</dbReference>
<dbReference type="GO" id="GO:0016020">
    <property type="term" value="C:membrane"/>
    <property type="evidence" value="ECO:0007669"/>
    <property type="project" value="UniProtKB-SubCell"/>
</dbReference>
<dbReference type="eggNOG" id="KOG0802">
    <property type="taxonomic scope" value="Eukaryota"/>
</dbReference>
<dbReference type="Gene3D" id="1.10.8.10">
    <property type="entry name" value="DNA helicase RuvA subunit, C-terminal domain"/>
    <property type="match status" value="1"/>
</dbReference>
<feature type="region of interest" description="Disordered" evidence="11">
    <location>
        <begin position="435"/>
        <end position="530"/>
    </location>
</feature>
<reference evidence="16" key="2">
    <citation type="submission" date="2012-11" db="EMBL/GenBank/DDBJ databases">
        <authorList>
            <person name="Kuo A."/>
            <person name="Curtis B.A."/>
            <person name="Tanifuji G."/>
            <person name="Burki F."/>
            <person name="Gruber A."/>
            <person name="Irimia M."/>
            <person name="Maruyama S."/>
            <person name="Arias M.C."/>
            <person name="Ball S.G."/>
            <person name="Gile G.H."/>
            <person name="Hirakawa Y."/>
            <person name="Hopkins J.F."/>
            <person name="Rensing S.A."/>
            <person name="Schmutz J."/>
            <person name="Symeonidi A."/>
            <person name="Elias M."/>
            <person name="Eveleigh R.J."/>
            <person name="Herman E.K."/>
            <person name="Klute M.J."/>
            <person name="Nakayama T."/>
            <person name="Obornik M."/>
            <person name="Reyes-Prieto A."/>
            <person name="Armbrust E.V."/>
            <person name="Aves S.J."/>
            <person name="Beiko R.G."/>
            <person name="Coutinho P."/>
            <person name="Dacks J.B."/>
            <person name="Durnford D.G."/>
            <person name="Fast N.M."/>
            <person name="Green B.R."/>
            <person name="Grisdale C."/>
            <person name="Hempe F."/>
            <person name="Henrissat B."/>
            <person name="Hoppner M.P."/>
            <person name="Ishida K.-I."/>
            <person name="Kim E."/>
            <person name="Koreny L."/>
            <person name="Kroth P.G."/>
            <person name="Liu Y."/>
            <person name="Malik S.-B."/>
            <person name="Maier U.G."/>
            <person name="McRose D."/>
            <person name="Mock T."/>
            <person name="Neilson J.A."/>
            <person name="Onodera N.T."/>
            <person name="Poole A.M."/>
            <person name="Pritham E.J."/>
            <person name="Richards T.A."/>
            <person name="Rocap G."/>
            <person name="Roy S.W."/>
            <person name="Sarai C."/>
            <person name="Schaack S."/>
            <person name="Shirato S."/>
            <person name="Slamovits C.H."/>
            <person name="Spencer D.F."/>
            <person name="Suzuki S."/>
            <person name="Worden A.Z."/>
            <person name="Zauner S."/>
            <person name="Barry K."/>
            <person name="Bell C."/>
            <person name="Bharti A.K."/>
            <person name="Crow J.A."/>
            <person name="Grimwood J."/>
            <person name="Kramer R."/>
            <person name="Lindquist E."/>
            <person name="Lucas S."/>
            <person name="Salamov A."/>
            <person name="McFadden G.I."/>
            <person name="Lane C.E."/>
            <person name="Keeling P.J."/>
            <person name="Gray M.W."/>
            <person name="Grigoriev I.V."/>
            <person name="Archibald J.M."/>
        </authorList>
    </citation>
    <scope>NUCLEOTIDE SEQUENCE</scope>
    <source>
        <strain evidence="16">CCMP2712</strain>
    </source>
</reference>
<evidence type="ECO:0000256" key="11">
    <source>
        <dbReference type="SAM" id="MobiDB-lite"/>
    </source>
</evidence>
<evidence type="ECO:0000256" key="8">
    <source>
        <dbReference type="ARBA" id="ARBA00022833"/>
    </source>
</evidence>
<dbReference type="PANTHER" id="PTHR15067:SF4">
    <property type="entry name" value="E3 UBIQUITIN-PROTEIN LIGASE RNF8"/>
    <property type="match status" value="1"/>
</dbReference>
<feature type="compositionally biased region" description="Low complexity" evidence="11">
    <location>
        <begin position="490"/>
        <end position="501"/>
    </location>
</feature>
<evidence type="ECO:0000256" key="10">
    <source>
        <dbReference type="ARBA" id="ARBA00023136"/>
    </source>
</evidence>
<dbReference type="GO" id="GO:0000151">
    <property type="term" value="C:ubiquitin ligase complex"/>
    <property type="evidence" value="ECO:0007669"/>
    <property type="project" value="TreeGrafter"/>
</dbReference>
<keyword evidence="6" id="KW-0863">Zinc-finger</keyword>
<feature type="transmembrane region" description="Helical" evidence="12">
    <location>
        <begin position="247"/>
        <end position="265"/>
    </location>
</feature>
<evidence type="ECO:0000256" key="9">
    <source>
        <dbReference type="ARBA" id="ARBA00022989"/>
    </source>
</evidence>
<evidence type="ECO:0000256" key="6">
    <source>
        <dbReference type="ARBA" id="ARBA00022771"/>
    </source>
</evidence>
<dbReference type="InterPro" id="IPR003892">
    <property type="entry name" value="CUE"/>
</dbReference>
<keyword evidence="4 12" id="KW-0812">Transmembrane</keyword>
<feature type="transmembrane region" description="Helical" evidence="12">
    <location>
        <begin position="105"/>
        <end position="125"/>
    </location>
</feature>
<feature type="compositionally biased region" description="Pro residues" evidence="11">
    <location>
        <begin position="440"/>
        <end position="450"/>
    </location>
</feature>
<proteinExistence type="predicted"/>
<dbReference type="GO" id="GO:0016567">
    <property type="term" value="P:protein ubiquitination"/>
    <property type="evidence" value="ECO:0007669"/>
    <property type="project" value="TreeGrafter"/>
</dbReference>
<dbReference type="PaxDb" id="55529-EKX43351"/>
<dbReference type="OMA" id="YDHYSES"/>
<evidence type="ECO:0000256" key="1">
    <source>
        <dbReference type="ARBA" id="ARBA00004141"/>
    </source>
</evidence>
<dbReference type="GeneID" id="17299939"/>
<dbReference type="STRING" id="905079.L1J4D1"/>
<dbReference type="Pfam" id="PF25563">
    <property type="entry name" value="TPR_SYVN1_N"/>
    <property type="match status" value="1"/>
</dbReference>
<dbReference type="SUPFAM" id="SSF57850">
    <property type="entry name" value="RING/U-box"/>
    <property type="match status" value="1"/>
</dbReference>
<dbReference type="InterPro" id="IPR013083">
    <property type="entry name" value="Znf_RING/FYVE/PHD"/>
</dbReference>
<dbReference type="AlphaFoldDB" id="L1J4D1"/>
<reference evidence="15" key="3">
    <citation type="submission" date="2016-03" db="UniProtKB">
        <authorList>
            <consortium name="EnsemblProtists"/>
        </authorList>
    </citation>
    <scope>IDENTIFICATION</scope>
</reference>
<keyword evidence="5" id="KW-0479">Metal-binding</keyword>
<organism evidence="14">
    <name type="scientific">Guillardia theta (strain CCMP2712)</name>
    <name type="common">Cryptophyte</name>
    <dbReference type="NCBI Taxonomy" id="905079"/>
    <lineage>
        <taxon>Eukaryota</taxon>
        <taxon>Cryptophyceae</taxon>
        <taxon>Pyrenomonadales</taxon>
        <taxon>Geminigeraceae</taxon>
        <taxon>Guillardia</taxon>
    </lineage>
</organism>
<evidence type="ECO:0000256" key="2">
    <source>
        <dbReference type="ARBA" id="ARBA00004906"/>
    </source>
</evidence>
<dbReference type="InterPro" id="IPR057992">
    <property type="entry name" value="TPR_SYVN1_N"/>
</dbReference>
<dbReference type="EMBL" id="JH993011">
    <property type="protein sequence ID" value="EKX43351.1"/>
    <property type="molecule type" value="Genomic_DNA"/>
</dbReference>
<dbReference type="CDD" id="cd14376">
    <property type="entry name" value="CUE_AUP1_AMFR_like"/>
    <property type="match status" value="1"/>
</dbReference>
<feature type="compositionally biased region" description="Basic and acidic residues" evidence="11">
    <location>
        <begin position="451"/>
        <end position="489"/>
    </location>
</feature>
<evidence type="ECO:0000256" key="4">
    <source>
        <dbReference type="ARBA" id="ARBA00022692"/>
    </source>
</evidence>
<feature type="transmembrane region" description="Helical" evidence="12">
    <location>
        <begin position="180"/>
        <end position="202"/>
    </location>
</feature>
<keyword evidence="16" id="KW-1185">Reference proteome</keyword>
<dbReference type="GO" id="GO:0043130">
    <property type="term" value="F:ubiquitin binding"/>
    <property type="evidence" value="ECO:0007669"/>
    <property type="project" value="InterPro"/>
</dbReference>
<dbReference type="HOGENOM" id="CLU_493876_0_0_1"/>
<dbReference type="GO" id="GO:0061630">
    <property type="term" value="F:ubiquitin protein ligase activity"/>
    <property type="evidence" value="ECO:0007669"/>
    <property type="project" value="TreeGrafter"/>
</dbReference>
<evidence type="ECO:0000256" key="5">
    <source>
        <dbReference type="ARBA" id="ARBA00022723"/>
    </source>
</evidence>
<evidence type="ECO:0000256" key="7">
    <source>
        <dbReference type="ARBA" id="ARBA00022786"/>
    </source>
</evidence>
<dbReference type="KEGG" id="gtt:GUITHDRAFT_110768"/>
<dbReference type="PROSITE" id="PS51140">
    <property type="entry name" value="CUE"/>
    <property type="match status" value="1"/>
</dbReference>
<sequence>MASVFSVWTEWRTKAIKLGSPNTDLRVIFSLQFWEILLDSYPHKLIMLNFGCNLLYLVGKVLQLLLLGQLRELEAAKISDRVRTYVLVKFIFMGAILQDHDEKEMMVWFVWLALVGFLKQLGLLARDRLEFMMLSVQTKSVDYARLGLLIAFVLTCDAVLMRCCLMIFGCWPSKCEAGGFGVTLLLLFECVLIIVDSAQTIIRFCIHMINLSRDGHWEQRSLYSFYTEAAAELINNFLSLFHYGHVWMIHGMSVTFTDAMLFLLTRSIVNSIRSKFSSLSAFLNIDKRFHDATSEELAQVDDKCSICWETMSKAKVLPCGHAFHLGLDRAFSNMSKLQAIHLGNGGANLPGQRRRWSILRWLSMNENGRQGGNQRRGFLPFLRDVSLQADEIPQEIVQSVLNVMPNLSPRAVRQDLIRTMDVQVTVNRGLEGLIAEASSPMPPPSQQRPRPPQEADGERDAGPQRSEDEISQEEDLRRQGSESQGRDVRAAAAAAAAAAEAAADDGANQRVDDPAEISEETTCAAEGGEMVQRRMLLAQAAMRRAAPKEHQE</sequence>
<feature type="transmembrane region" description="Helical" evidence="12">
    <location>
        <begin position="146"/>
        <end position="168"/>
    </location>
</feature>
<dbReference type="GO" id="GO:0008270">
    <property type="term" value="F:zinc ion binding"/>
    <property type="evidence" value="ECO:0007669"/>
    <property type="project" value="UniProtKB-KW"/>
</dbReference>
<feature type="domain" description="CUE" evidence="13">
    <location>
        <begin position="392"/>
        <end position="434"/>
    </location>
</feature>
<comment type="pathway">
    <text evidence="2">Protein modification; protein ubiquitination.</text>
</comment>
<feature type="transmembrane region" description="Helical" evidence="12">
    <location>
        <begin position="82"/>
        <end position="99"/>
    </location>
</feature>
<dbReference type="GO" id="GO:0005829">
    <property type="term" value="C:cytosol"/>
    <property type="evidence" value="ECO:0007669"/>
    <property type="project" value="TreeGrafter"/>
</dbReference>
<dbReference type="PANTHER" id="PTHR15067">
    <property type="entry name" value="E3 UBIQUITIN-PROTEIN LIGASE RNF8"/>
    <property type="match status" value="1"/>
</dbReference>
<dbReference type="Proteomes" id="UP000011087">
    <property type="component" value="Unassembled WGS sequence"/>
</dbReference>
<evidence type="ECO:0000256" key="3">
    <source>
        <dbReference type="ARBA" id="ARBA00022679"/>
    </source>
</evidence>
<dbReference type="RefSeq" id="XP_005830331.1">
    <property type="nucleotide sequence ID" value="XM_005830274.1"/>
</dbReference>
<accession>L1J4D1</accession>
<dbReference type="OrthoDB" id="10251342at2759"/>